<accession>A0A9D9NQU4</accession>
<comment type="caution">
    <text evidence="3">The sequence shown here is derived from an EMBL/GenBank/DDBJ whole genome shotgun (WGS) entry which is preliminary data.</text>
</comment>
<feature type="compositionally biased region" description="Basic and acidic residues" evidence="1">
    <location>
        <begin position="125"/>
        <end position="150"/>
    </location>
</feature>
<proteinExistence type="predicted"/>
<keyword evidence="2" id="KW-0732">Signal</keyword>
<evidence type="ECO:0000313" key="4">
    <source>
        <dbReference type="Proteomes" id="UP000823772"/>
    </source>
</evidence>
<organism evidence="3 4">
    <name type="scientific">Candidatus Merdivivens faecigallinarum</name>
    <dbReference type="NCBI Taxonomy" id="2840871"/>
    <lineage>
        <taxon>Bacteria</taxon>
        <taxon>Pseudomonadati</taxon>
        <taxon>Bacteroidota</taxon>
        <taxon>Bacteroidia</taxon>
        <taxon>Bacteroidales</taxon>
        <taxon>Muribaculaceae</taxon>
        <taxon>Muribaculaceae incertae sedis</taxon>
        <taxon>Candidatus Merdivivens</taxon>
    </lineage>
</organism>
<feature type="region of interest" description="Disordered" evidence="1">
    <location>
        <begin position="117"/>
        <end position="150"/>
    </location>
</feature>
<reference evidence="3" key="1">
    <citation type="submission" date="2020-10" db="EMBL/GenBank/DDBJ databases">
        <authorList>
            <person name="Gilroy R."/>
        </authorList>
    </citation>
    <scope>NUCLEOTIDE SEQUENCE</scope>
    <source>
        <strain evidence="3">B3-2255</strain>
    </source>
</reference>
<evidence type="ECO:0000313" key="3">
    <source>
        <dbReference type="EMBL" id="MBO8482073.1"/>
    </source>
</evidence>
<feature type="signal peptide" evidence="2">
    <location>
        <begin position="1"/>
        <end position="19"/>
    </location>
</feature>
<dbReference type="EMBL" id="JADILY010000125">
    <property type="protein sequence ID" value="MBO8482073.1"/>
    <property type="molecule type" value="Genomic_DNA"/>
</dbReference>
<reference evidence="3" key="2">
    <citation type="journal article" date="2021" name="PeerJ">
        <title>Extensive microbial diversity within the chicken gut microbiome revealed by metagenomics and culture.</title>
        <authorList>
            <person name="Gilroy R."/>
            <person name="Ravi A."/>
            <person name="Getino M."/>
            <person name="Pursley I."/>
            <person name="Horton D.L."/>
            <person name="Alikhan N.F."/>
            <person name="Baker D."/>
            <person name="Gharbi K."/>
            <person name="Hall N."/>
            <person name="Watson M."/>
            <person name="Adriaenssens E.M."/>
            <person name="Foster-Nyarko E."/>
            <person name="Jarju S."/>
            <person name="Secka A."/>
            <person name="Antonio M."/>
            <person name="Oren A."/>
            <person name="Chaudhuri R.R."/>
            <person name="La Ragione R."/>
            <person name="Hildebrand F."/>
            <person name="Pallen M.J."/>
        </authorList>
    </citation>
    <scope>NUCLEOTIDE SEQUENCE</scope>
    <source>
        <strain evidence="3">B3-2255</strain>
    </source>
</reference>
<evidence type="ECO:0000256" key="2">
    <source>
        <dbReference type="SAM" id="SignalP"/>
    </source>
</evidence>
<dbReference type="Proteomes" id="UP000823772">
    <property type="component" value="Unassembled WGS sequence"/>
</dbReference>
<dbReference type="PROSITE" id="PS51257">
    <property type="entry name" value="PROKAR_LIPOPROTEIN"/>
    <property type="match status" value="1"/>
</dbReference>
<feature type="chain" id="PRO_5039503374" evidence="2">
    <location>
        <begin position="20"/>
        <end position="150"/>
    </location>
</feature>
<name>A0A9D9NQU4_9BACT</name>
<dbReference type="AlphaFoldDB" id="A0A9D9NQU4"/>
<evidence type="ECO:0000256" key="1">
    <source>
        <dbReference type="SAM" id="MobiDB-lite"/>
    </source>
</evidence>
<protein>
    <submittedName>
        <fullName evidence="3">Uncharacterized protein</fullName>
    </submittedName>
</protein>
<gene>
    <name evidence="3" type="ORF">IAC87_05960</name>
</gene>
<sequence>MKIAAVLAVSITVACLAHTGLSAQNQQQEKPKSVEEMAAEQADLLGERLGLEYWQVFYVDSILTANFKGMEEDIKRLGESRVSMESIYFEVQDRWAEKTDSAFMKLFNEEQWKKYMSSGARKAKKERDRRAKERMQSNLELQERMGEGKL</sequence>